<gene>
    <name evidence="2" type="ORF">GCM10023258_23450</name>
</gene>
<dbReference type="PANTHER" id="PTHR35333">
    <property type="entry name" value="BETA-LACTAMASE"/>
    <property type="match status" value="1"/>
</dbReference>
<protein>
    <submittedName>
        <fullName evidence="2">Serine hydrolase</fullName>
    </submittedName>
</protein>
<dbReference type="Proteomes" id="UP001500427">
    <property type="component" value="Unassembled WGS sequence"/>
</dbReference>
<organism evidence="2 3">
    <name type="scientific">Terrabacter aeriphilus</name>
    <dbReference type="NCBI Taxonomy" id="515662"/>
    <lineage>
        <taxon>Bacteria</taxon>
        <taxon>Bacillati</taxon>
        <taxon>Actinomycetota</taxon>
        <taxon>Actinomycetes</taxon>
        <taxon>Micrococcales</taxon>
        <taxon>Intrasporangiaceae</taxon>
        <taxon>Terrabacter</taxon>
    </lineage>
</organism>
<dbReference type="InterPro" id="IPR045155">
    <property type="entry name" value="Beta-lactam_cat"/>
</dbReference>
<dbReference type="InterPro" id="IPR000871">
    <property type="entry name" value="Beta-lactam_class-A"/>
</dbReference>
<keyword evidence="3" id="KW-1185">Reference proteome</keyword>
<keyword evidence="2" id="KW-0378">Hydrolase</keyword>
<dbReference type="GO" id="GO:0016787">
    <property type="term" value="F:hydrolase activity"/>
    <property type="evidence" value="ECO:0007669"/>
    <property type="project" value="UniProtKB-KW"/>
</dbReference>
<evidence type="ECO:0000259" key="1">
    <source>
        <dbReference type="Pfam" id="PF13354"/>
    </source>
</evidence>
<evidence type="ECO:0000313" key="2">
    <source>
        <dbReference type="EMBL" id="GAA5028147.1"/>
    </source>
</evidence>
<dbReference type="EMBL" id="BAABIW010000016">
    <property type="protein sequence ID" value="GAA5028147.1"/>
    <property type="molecule type" value="Genomic_DNA"/>
</dbReference>
<dbReference type="RefSeq" id="WP_345507661.1">
    <property type="nucleotide sequence ID" value="NZ_BAABIW010000016.1"/>
</dbReference>
<sequence>MTRQRTDHADALAETARDAGVTAWVHAARVTGPPGSVGLSERERVAIASVYKLPLALVWADLVERGELDAAGAVHLPSVDRVPGPTGIAMLLDDVTMSQRDVVRLMLAVSDNAAGDAVLALIGVDRVHRDLARLGLPTALVRQGSAEETRAVMRDTGALSWAGSQQALADPDRAVGTSQYDPAYASAASAAELTRVVQLLWARTGPIHGLVRDAMAHQAWRHRIGSGFPHDDVLVFGKTGSLGRLRHEVSVVQFPHEHPVAVTVLTRAVRPERHQPRVDAAIGELARQAVTTLRLPAA</sequence>
<dbReference type="InterPro" id="IPR012338">
    <property type="entry name" value="Beta-lactam/transpept-like"/>
</dbReference>
<feature type="domain" description="Beta-lactamase class A catalytic" evidence="1">
    <location>
        <begin position="37"/>
        <end position="266"/>
    </location>
</feature>
<name>A0ABP9JDN8_9MICO</name>
<evidence type="ECO:0000313" key="3">
    <source>
        <dbReference type="Proteomes" id="UP001500427"/>
    </source>
</evidence>
<comment type="caution">
    <text evidence="2">The sequence shown here is derived from an EMBL/GenBank/DDBJ whole genome shotgun (WGS) entry which is preliminary data.</text>
</comment>
<accession>A0ABP9JDN8</accession>
<proteinExistence type="predicted"/>
<dbReference type="SUPFAM" id="SSF56601">
    <property type="entry name" value="beta-lactamase/transpeptidase-like"/>
    <property type="match status" value="1"/>
</dbReference>
<dbReference type="PANTHER" id="PTHR35333:SF3">
    <property type="entry name" value="BETA-LACTAMASE-TYPE TRANSPEPTIDASE FOLD CONTAINING PROTEIN"/>
    <property type="match status" value="1"/>
</dbReference>
<reference evidence="3" key="1">
    <citation type="journal article" date="2019" name="Int. J. Syst. Evol. Microbiol.">
        <title>The Global Catalogue of Microorganisms (GCM) 10K type strain sequencing project: providing services to taxonomists for standard genome sequencing and annotation.</title>
        <authorList>
            <consortium name="The Broad Institute Genomics Platform"/>
            <consortium name="The Broad Institute Genome Sequencing Center for Infectious Disease"/>
            <person name="Wu L."/>
            <person name="Ma J."/>
        </authorList>
    </citation>
    <scope>NUCLEOTIDE SEQUENCE [LARGE SCALE GENOMIC DNA]</scope>
    <source>
        <strain evidence="3">JCM 17687</strain>
    </source>
</reference>
<dbReference type="Pfam" id="PF13354">
    <property type="entry name" value="Beta-lactamase2"/>
    <property type="match status" value="1"/>
</dbReference>
<dbReference type="Gene3D" id="3.40.710.10">
    <property type="entry name" value="DD-peptidase/beta-lactamase superfamily"/>
    <property type="match status" value="1"/>
</dbReference>